<dbReference type="Proteomes" id="UP000581769">
    <property type="component" value="Unassembled WGS sequence"/>
</dbReference>
<reference evidence="2 3" key="1">
    <citation type="submission" date="2020-08" db="EMBL/GenBank/DDBJ databases">
        <title>Sequencing the genomes of 1000 actinobacteria strains.</title>
        <authorList>
            <person name="Klenk H.-P."/>
        </authorList>
    </citation>
    <scope>NUCLEOTIDE SEQUENCE [LARGE SCALE GENOMIC DNA]</scope>
    <source>
        <strain evidence="2 3">DSM 45859</strain>
    </source>
</reference>
<dbReference type="GO" id="GO:0005829">
    <property type="term" value="C:cytosol"/>
    <property type="evidence" value="ECO:0007669"/>
    <property type="project" value="TreeGrafter"/>
</dbReference>
<keyword evidence="3" id="KW-1185">Reference proteome</keyword>
<keyword evidence="2" id="KW-0560">Oxidoreductase</keyword>
<sequence length="333" mass="35572">MTHVPVPQSVAPRLSPLGLGGAQLGNLYHAISDETAGATVRRAWDEGIRYFDTAPHYGLGLSERRLGAALSAYPRDEYVVSTKVGRVLEPQAAEPGTRDGQGFDVPATYLRRWDFSRDGVLRSLEDSLTRLGADHVDLVYVHDPDEHFAEAVAGAFPALLQLRDQGVVRAIGAGMNQAPMLAEFVRRFDLDHVLVAGRYTLLDQAALDDLLPLCLERGVGVVAGGVFNGGILATAEPGRIYDYATAPAELVRKAERIAEICALHGVELPDAALALPRVHPAVSSMVLGAHDPGQVSRNVRRAAADVPAGLWQDLVDKGLLRTEAATVVSGGTQ</sequence>
<dbReference type="InterPro" id="IPR023210">
    <property type="entry name" value="NADP_OxRdtase_dom"/>
</dbReference>
<dbReference type="EMBL" id="JACHMG010000001">
    <property type="protein sequence ID" value="MBB4685403.1"/>
    <property type="molecule type" value="Genomic_DNA"/>
</dbReference>
<organism evidence="2 3">
    <name type="scientific">Amycolatopsis jiangsuensis</name>
    <dbReference type="NCBI Taxonomy" id="1181879"/>
    <lineage>
        <taxon>Bacteria</taxon>
        <taxon>Bacillati</taxon>
        <taxon>Actinomycetota</taxon>
        <taxon>Actinomycetes</taxon>
        <taxon>Pseudonocardiales</taxon>
        <taxon>Pseudonocardiaceae</taxon>
        <taxon>Amycolatopsis</taxon>
    </lineage>
</organism>
<dbReference type="SUPFAM" id="SSF51430">
    <property type="entry name" value="NAD(P)-linked oxidoreductase"/>
    <property type="match status" value="1"/>
</dbReference>
<evidence type="ECO:0000313" key="2">
    <source>
        <dbReference type="EMBL" id="MBB4685403.1"/>
    </source>
</evidence>
<dbReference type="RefSeq" id="WP_221457718.1">
    <property type="nucleotide sequence ID" value="NZ_JACHMG010000001.1"/>
</dbReference>
<comment type="caution">
    <text evidence="2">The sequence shown here is derived from an EMBL/GenBank/DDBJ whole genome shotgun (WGS) entry which is preliminary data.</text>
</comment>
<evidence type="ECO:0000259" key="1">
    <source>
        <dbReference type="Pfam" id="PF00248"/>
    </source>
</evidence>
<dbReference type="PANTHER" id="PTHR42686:SF1">
    <property type="entry name" value="GH17980P-RELATED"/>
    <property type="match status" value="1"/>
</dbReference>
<dbReference type="Gene3D" id="3.20.20.100">
    <property type="entry name" value="NADP-dependent oxidoreductase domain"/>
    <property type="match status" value="1"/>
</dbReference>
<protein>
    <submittedName>
        <fullName evidence="2">D-threo-aldose 1-dehydrogenase</fullName>
        <ecNumber evidence="2">1.1.1.122</ecNumber>
    </submittedName>
</protein>
<accession>A0A840IUD3</accession>
<dbReference type="InterPro" id="IPR020471">
    <property type="entry name" value="AKR"/>
</dbReference>
<dbReference type="AlphaFoldDB" id="A0A840IUD3"/>
<dbReference type="InterPro" id="IPR036812">
    <property type="entry name" value="NAD(P)_OxRdtase_dom_sf"/>
</dbReference>
<feature type="domain" description="NADP-dependent oxidoreductase" evidence="1">
    <location>
        <begin position="16"/>
        <end position="302"/>
    </location>
</feature>
<dbReference type="Pfam" id="PF00248">
    <property type="entry name" value="Aldo_ket_red"/>
    <property type="match status" value="1"/>
</dbReference>
<name>A0A840IUD3_9PSEU</name>
<dbReference type="GO" id="GO:0047834">
    <property type="term" value="F:D-threo-aldose 1-dehydrogenase activity"/>
    <property type="evidence" value="ECO:0007669"/>
    <property type="project" value="UniProtKB-EC"/>
</dbReference>
<proteinExistence type="predicted"/>
<gene>
    <name evidence="2" type="ORF">BJY18_002888</name>
</gene>
<dbReference type="PANTHER" id="PTHR42686">
    <property type="entry name" value="GH17980P-RELATED"/>
    <property type="match status" value="1"/>
</dbReference>
<dbReference type="EC" id="1.1.1.122" evidence="2"/>
<evidence type="ECO:0000313" key="3">
    <source>
        <dbReference type="Proteomes" id="UP000581769"/>
    </source>
</evidence>
<dbReference type="CDD" id="cd19152">
    <property type="entry name" value="AKR_AKR15A"/>
    <property type="match status" value="1"/>
</dbReference>